<dbReference type="GO" id="GO:0005840">
    <property type="term" value="C:ribosome"/>
    <property type="evidence" value="ECO:0007669"/>
    <property type="project" value="UniProtKB-KW"/>
</dbReference>
<proteinExistence type="inferred from homology"/>
<dbReference type="AlphaFoldDB" id="A0AAQ3PFX1"/>
<feature type="domain" description="Small ribosomal subunit protein uS10" evidence="4">
    <location>
        <begin position="26"/>
        <end position="110"/>
    </location>
</feature>
<dbReference type="GO" id="GO:1990904">
    <property type="term" value="C:ribonucleoprotein complex"/>
    <property type="evidence" value="ECO:0007669"/>
    <property type="project" value="UniProtKB-KW"/>
</dbReference>
<keyword evidence="6" id="KW-1185">Reference proteome</keyword>
<accession>A0AAQ3PFX1</accession>
<dbReference type="PANTHER" id="PTHR34456:SF9">
    <property type="entry name" value="MITOVIRUS RNA-DEPENDENT RNA POLYMERASE"/>
    <property type="match status" value="1"/>
</dbReference>
<dbReference type="PRINTS" id="PR00971">
    <property type="entry name" value="RIBOSOMALS10"/>
</dbReference>
<gene>
    <name evidence="5" type="ORF">V8G54_000196</name>
</gene>
<evidence type="ECO:0000259" key="4">
    <source>
        <dbReference type="SMART" id="SM01403"/>
    </source>
</evidence>
<dbReference type="Pfam" id="PF00338">
    <property type="entry name" value="Ribosomal_S10"/>
    <property type="match status" value="1"/>
</dbReference>
<evidence type="ECO:0000313" key="5">
    <source>
        <dbReference type="EMBL" id="WVZ26856.1"/>
    </source>
</evidence>
<keyword evidence="5" id="KW-0496">Mitochondrion</keyword>
<organism evidence="5 6">
    <name type="scientific">Vigna mungo</name>
    <name type="common">Black gram</name>
    <name type="synonym">Phaseolus mungo</name>
    <dbReference type="NCBI Taxonomy" id="3915"/>
    <lineage>
        <taxon>Eukaryota</taxon>
        <taxon>Viridiplantae</taxon>
        <taxon>Streptophyta</taxon>
        <taxon>Embryophyta</taxon>
        <taxon>Tracheophyta</taxon>
        <taxon>Spermatophyta</taxon>
        <taxon>Magnoliopsida</taxon>
        <taxon>eudicotyledons</taxon>
        <taxon>Gunneridae</taxon>
        <taxon>Pentapetalae</taxon>
        <taxon>rosids</taxon>
        <taxon>fabids</taxon>
        <taxon>Fabales</taxon>
        <taxon>Fabaceae</taxon>
        <taxon>Papilionoideae</taxon>
        <taxon>50 kb inversion clade</taxon>
        <taxon>NPAAA clade</taxon>
        <taxon>indigoferoid/millettioid clade</taxon>
        <taxon>Phaseoleae</taxon>
        <taxon>Vigna</taxon>
    </lineage>
</organism>
<dbReference type="InterPro" id="IPR008686">
    <property type="entry name" value="RNA_pol_mitovir"/>
</dbReference>
<protein>
    <recommendedName>
        <fullName evidence="4">Small ribosomal subunit protein uS10 domain-containing protein</fullName>
    </recommendedName>
</protein>
<dbReference type="SUPFAM" id="SSF54999">
    <property type="entry name" value="Ribosomal protein S10"/>
    <property type="match status" value="1"/>
</dbReference>
<dbReference type="Proteomes" id="UP001374535">
    <property type="component" value="Mitochondrion MT"/>
</dbReference>
<dbReference type="InterPro" id="IPR036838">
    <property type="entry name" value="Ribosomal_uS10_dom_sf"/>
</dbReference>
<dbReference type="Pfam" id="PF05919">
    <property type="entry name" value="Mitovir_RNA_pol"/>
    <property type="match status" value="1"/>
</dbReference>
<dbReference type="InterPro" id="IPR001848">
    <property type="entry name" value="Ribosomal_uS10"/>
</dbReference>
<reference evidence="5 6" key="1">
    <citation type="journal article" date="2023" name="Life. Sci Alliance">
        <title>Evolutionary insights into 3D genome organization and epigenetic landscape of Vigna mungo.</title>
        <authorList>
            <person name="Junaid A."/>
            <person name="Singh B."/>
            <person name="Bhatia S."/>
        </authorList>
    </citation>
    <scope>NUCLEOTIDE SEQUENCE [LARGE SCALE GENOMIC DNA]</scope>
    <source>
        <strain evidence="5">Urdbean</strain>
    </source>
</reference>
<dbReference type="InterPro" id="IPR027486">
    <property type="entry name" value="Ribosomal_uS10_dom"/>
</dbReference>
<name>A0AAQ3PFX1_VIGMU</name>
<comment type="similarity">
    <text evidence="1">Belongs to the universal ribosomal protein uS10 family.</text>
</comment>
<evidence type="ECO:0000256" key="3">
    <source>
        <dbReference type="ARBA" id="ARBA00023274"/>
    </source>
</evidence>
<dbReference type="GO" id="GO:0006412">
    <property type="term" value="P:translation"/>
    <property type="evidence" value="ECO:0007669"/>
    <property type="project" value="InterPro"/>
</dbReference>
<dbReference type="PANTHER" id="PTHR34456">
    <property type="entry name" value="MITOVIRUS RNA-DEPENDENT RNA POLYMERASE"/>
    <property type="match status" value="1"/>
</dbReference>
<dbReference type="SMART" id="SM01403">
    <property type="entry name" value="Ribosomal_S10"/>
    <property type="match status" value="1"/>
</dbReference>
<geneLocation type="mitochondrion" evidence="5"/>
<keyword evidence="2" id="KW-0689">Ribosomal protein</keyword>
<evidence type="ECO:0000313" key="6">
    <source>
        <dbReference type="Proteomes" id="UP001374535"/>
    </source>
</evidence>
<evidence type="ECO:0000256" key="2">
    <source>
        <dbReference type="ARBA" id="ARBA00022980"/>
    </source>
</evidence>
<dbReference type="EMBL" id="CP144701">
    <property type="protein sequence ID" value="WVZ26856.1"/>
    <property type="molecule type" value="Genomic_DNA"/>
</dbReference>
<sequence>MLLINRTGRGVSQKERPPKVTTTKIRIVIRSFDHPFLENHFGGLQPDTRKIGLPESRVLYTVLRSPHIDKKSREQFEMEIKKKFLIIKTEKHELRKKFFRLKRRFPFRFTECDLGHDGGLRASVGKRSPEYSTRSPFFFLLPWGRPVNKGGDLEAIPVEVSPMTDFCIRGYVGSQLGKRDLSGGRKGEKTRGGIFYPTICVMKSFETAESTIHSLSGLDTSVSLLTQAPLVDYRNLPRLALIYEVPFLRSVRGVVFFRVGQPLGFLSSWPLFTLTHHLVMFYCEEKVYPGQRLTRYAILGDDVCIADENVASLYRQTVNDLGLAIRRGVR</sequence>
<evidence type="ECO:0000256" key="1">
    <source>
        <dbReference type="ARBA" id="ARBA00007102"/>
    </source>
</evidence>
<dbReference type="Gene3D" id="3.30.70.600">
    <property type="entry name" value="Ribosomal protein S10 domain"/>
    <property type="match status" value="1"/>
</dbReference>
<keyword evidence="3" id="KW-0687">Ribonucleoprotein</keyword>
<dbReference type="GO" id="GO:0003735">
    <property type="term" value="F:structural constituent of ribosome"/>
    <property type="evidence" value="ECO:0007669"/>
    <property type="project" value="InterPro"/>
</dbReference>